<name>A0ABY6KW15_9ARAC</name>
<evidence type="ECO:0000256" key="1">
    <source>
        <dbReference type="ARBA" id="ARBA00022679"/>
    </source>
</evidence>
<evidence type="ECO:0000256" key="4">
    <source>
        <dbReference type="ARBA" id="ARBA00022759"/>
    </source>
</evidence>
<evidence type="ECO:0000256" key="6">
    <source>
        <dbReference type="ARBA" id="ARBA00022918"/>
    </source>
</evidence>
<dbReference type="Pfam" id="PF17917">
    <property type="entry name" value="RT_RNaseH"/>
    <property type="match status" value="1"/>
</dbReference>
<dbReference type="EMBL" id="CP092872">
    <property type="protein sequence ID" value="UYV73064.1"/>
    <property type="molecule type" value="Genomic_DNA"/>
</dbReference>
<evidence type="ECO:0000313" key="8">
    <source>
        <dbReference type="EMBL" id="UYV73064.1"/>
    </source>
</evidence>
<dbReference type="PANTHER" id="PTHR37984:SF5">
    <property type="entry name" value="PROTEIN NYNRIN-LIKE"/>
    <property type="match status" value="1"/>
</dbReference>
<keyword evidence="1" id="KW-0808">Transferase</keyword>
<evidence type="ECO:0000256" key="2">
    <source>
        <dbReference type="ARBA" id="ARBA00022695"/>
    </source>
</evidence>
<keyword evidence="5" id="KW-0378">Hydrolase</keyword>
<evidence type="ECO:0000313" key="9">
    <source>
        <dbReference type="Proteomes" id="UP001235939"/>
    </source>
</evidence>
<dbReference type="InterPro" id="IPR012337">
    <property type="entry name" value="RNaseH-like_sf"/>
</dbReference>
<keyword evidence="9" id="KW-1185">Reference proteome</keyword>
<feature type="domain" description="Reverse transcriptase RNase H-like" evidence="7">
    <location>
        <begin position="41"/>
        <end position="124"/>
    </location>
</feature>
<reference evidence="8 9" key="1">
    <citation type="submission" date="2022-01" db="EMBL/GenBank/DDBJ databases">
        <title>A chromosomal length assembly of Cordylochernes scorpioides.</title>
        <authorList>
            <person name="Zeh D."/>
            <person name="Zeh J."/>
        </authorList>
    </citation>
    <scope>NUCLEOTIDE SEQUENCE [LARGE SCALE GENOMIC DNA]</scope>
    <source>
        <strain evidence="8">IN4F17</strain>
        <tissue evidence="8">Whole Body</tissue>
    </source>
</reference>
<proteinExistence type="predicted"/>
<gene>
    <name evidence="8" type="ORF">LAZ67_10001730</name>
</gene>
<dbReference type="Gene3D" id="3.30.420.10">
    <property type="entry name" value="Ribonuclease H-like superfamily/Ribonuclease H"/>
    <property type="match status" value="1"/>
</dbReference>
<dbReference type="InterPro" id="IPR050951">
    <property type="entry name" value="Retrovirus_Pol_polyprotein"/>
</dbReference>
<dbReference type="SUPFAM" id="SSF56672">
    <property type="entry name" value="DNA/RNA polymerases"/>
    <property type="match status" value="1"/>
</dbReference>
<protein>
    <submittedName>
        <fullName evidence="8">K02A2.6-like</fullName>
    </submittedName>
</protein>
<dbReference type="PANTHER" id="PTHR37984">
    <property type="entry name" value="PROTEIN CBG26694"/>
    <property type="match status" value="1"/>
</dbReference>
<dbReference type="CDD" id="cd09274">
    <property type="entry name" value="RNase_HI_RT_Ty3"/>
    <property type="match status" value="1"/>
</dbReference>
<dbReference type="InterPro" id="IPR043502">
    <property type="entry name" value="DNA/RNA_pol_sf"/>
</dbReference>
<dbReference type="InterPro" id="IPR036397">
    <property type="entry name" value="RNaseH_sf"/>
</dbReference>
<keyword evidence="2" id="KW-0548">Nucleotidyltransferase</keyword>
<evidence type="ECO:0000256" key="5">
    <source>
        <dbReference type="ARBA" id="ARBA00022801"/>
    </source>
</evidence>
<dbReference type="SUPFAM" id="SSF53098">
    <property type="entry name" value="Ribonuclease H-like"/>
    <property type="match status" value="1"/>
</dbReference>
<keyword evidence="6" id="KW-0695">RNA-directed DNA polymerase</keyword>
<keyword evidence="3" id="KW-0540">Nuclease</keyword>
<dbReference type="Gene3D" id="3.30.70.270">
    <property type="match status" value="1"/>
</dbReference>
<dbReference type="InterPro" id="IPR043128">
    <property type="entry name" value="Rev_trsase/Diguanyl_cyclase"/>
</dbReference>
<dbReference type="Proteomes" id="UP001235939">
    <property type="component" value="Chromosome 10"/>
</dbReference>
<evidence type="ECO:0000256" key="3">
    <source>
        <dbReference type="ARBA" id="ARBA00022722"/>
    </source>
</evidence>
<evidence type="ECO:0000259" key="7">
    <source>
        <dbReference type="Pfam" id="PF17917"/>
    </source>
</evidence>
<sequence>MCSYYRKFIKCFSKIADPLTSLIKKNVPFTWTENQEKAFQTLKTDAANIGLGATLVQKFGDKEKVISYLSRTLSKPKQNYSTTVKECLAVVWSMSKLRPYLYGRHFKIVTDHHALCWLKNLKDSTANYPFERIGIDFVGPLPSTKRRRKWIIVLTDIKYAETKAVSEATVKEVSTFLIEHIILRHGGPRFIISDKEVMKMCKVKHCFATSYQPQTNGLTNRTTK</sequence>
<keyword evidence="4" id="KW-0255">Endonuclease</keyword>
<dbReference type="InterPro" id="IPR041373">
    <property type="entry name" value="RT_RNaseH"/>
</dbReference>
<organism evidence="8 9">
    <name type="scientific">Cordylochernes scorpioides</name>
    <dbReference type="NCBI Taxonomy" id="51811"/>
    <lineage>
        <taxon>Eukaryota</taxon>
        <taxon>Metazoa</taxon>
        <taxon>Ecdysozoa</taxon>
        <taxon>Arthropoda</taxon>
        <taxon>Chelicerata</taxon>
        <taxon>Arachnida</taxon>
        <taxon>Pseudoscorpiones</taxon>
        <taxon>Cheliferoidea</taxon>
        <taxon>Chernetidae</taxon>
        <taxon>Cordylochernes</taxon>
    </lineage>
</organism>
<accession>A0ABY6KW15</accession>